<dbReference type="PROSITE" id="PS51421">
    <property type="entry name" value="RAS"/>
    <property type="match status" value="1"/>
</dbReference>
<dbReference type="GO" id="GO:0016020">
    <property type="term" value="C:membrane"/>
    <property type="evidence" value="ECO:0007669"/>
    <property type="project" value="InterPro"/>
</dbReference>
<evidence type="ECO:0000313" key="4">
    <source>
        <dbReference type="Proteomes" id="UP000006671"/>
    </source>
</evidence>
<name>D2V5H8_NAEGR</name>
<dbReference type="KEGG" id="ngr:NAEGRDRAFT_78654"/>
<dbReference type="GO" id="GO:0005525">
    <property type="term" value="F:GTP binding"/>
    <property type="evidence" value="ECO:0007669"/>
    <property type="project" value="UniProtKB-KW"/>
</dbReference>
<dbReference type="PROSITE" id="PS51419">
    <property type="entry name" value="RAB"/>
    <property type="match status" value="1"/>
</dbReference>
<protein>
    <submittedName>
        <fullName evidence="3">Small GTPase</fullName>
    </submittedName>
</protein>
<dbReference type="GO" id="GO:0003924">
    <property type="term" value="F:GTPase activity"/>
    <property type="evidence" value="ECO:0007669"/>
    <property type="project" value="InterPro"/>
</dbReference>
<proteinExistence type="predicted"/>
<evidence type="ECO:0000313" key="3">
    <source>
        <dbReference type="EMBL" id="EFC47800.1"/>
    </source>
</evidence>
<keyword evidence="4" id="KW-1185">Reference proteome</keyword>
<dbReference type="PANTHER" id="PTHR24070">
    <property type="entry name" value="RAS, DI-RAS, AND RHEB FAMILY MEMBERS OF SMALL GTPASE SUPERFAMILY"/>
    <property type="match status" value="1"/>
</dbReference>
<keyword evidence="2" id="KW-0342">GTP-binding</keyword>
<sequence length="287" mass="34103">MLRSFLEKYWSIILYSYIHVRSEIKDGKEIVSPVCQWNHWHKKEETIKKLSKKSYKRMFAILHEAERRRKEKEPHHKANENKFKLCITGPGGSGIHCFIYRYLYDRFIAEYDHPIDETFRRNIHFNQRQLKLEIWDSGFRHDYYLYDQAKLKGARGYIVLFAVNSHTTYFDVFDRVIRSIVNINDDESVPITVCISQIDRLKSDSTLNMQQVKGKVIEILTSYDCSDYEIFETSSKENINIETVVDRTIEKGYFFNGSEYTKRRELLEKVVKKDTKVFQSDGGCLLS</sequence>
<dbReference type="eggNOG" id="KOG0395">
    <property type="taxonomic scope" value="Eukaryota"/>
</dbReference>
<dbReference type="VEuPathDB" id="AmoebaDB:NAEGRDRAFT_78654"/>
<dbReference type="AlphaFoldDB" id="D2V5H8"/>
<organism evidence="4">
    <name type="scientific">Naegleria gruberi</name>
    <name type="common">Amoeba</name>
    <dbReference type="NCBI Taxonomy" id="5762"/>
    <lineage>
        <taxon>Eukaryota</taxon>
        <taxon>Discoba</taxon>
        <taxon>Heterolobosea</taxon>
        <taxon>Tetramitia</taxon>
        <taxon>Eutetramitia</taxon>
        <taxon>Vahlkampfiidae</taxon>
        <taxon>Naegleria</taxon>
    </lineage>
</organism>
<dbReference type="Pfam" id="PF00071">
    <property type="entry name" value="Ras"/>
    <property type="match status" value="1"/>
</dbReference>
<dbReference type="GO" id="GO:0007165">
    <property type="term" value="P:signal transduction"/>
    <property type="evidence" value="ECO:0007669"/>
    <property type="project" value="InterPro"/>
</dbReference>
<dbReference type="Proteomes" id="UP000006671">
    <property type="component" value="Unassembled WGS sequence"/>
</dbReference>
<dbReference type="SMART" id="SM00173">
    <property type="entry name" value="RAS"/>
    <property type="match status" value="1"/>
</dbReference>
<dbReference type="STRING" id="5762.D2V5H8"/>
<evidence type="ECO:0000256" key="1">
    <source>
        <dbReference type="ARBA" id="ARBA00022741"/>
    </source>
</evidence>
<keyword evidence="1" id="KW-0547">Nucleotide-binding</keyword>
<dbReference type="Gene3D" id="3.40.50.300">
    <property type="entry name" value="P-loop containing nucleotide triphosphate hydrolases"/>
    <property type="match status" value="1"/>
</dbReference>
<accession>D2V5H8</accession>
<gene>
    <name evidence="3" type="ORF">NAEGRDRAFT_78654</name>
</gene>
<dbReference type="InterPro" id="IPR027417">
    <property type="entry name" value="P-loop_NTPase"/>
</dbReference>
<dbReference type="InterPro" id="IPR020849">
    <property type="entry name" value="Small_GTPase_Ras-type"/>
</dbReference>
<evidence type="ECO:0000256" key="2">
    <source>
        <dbReference type="ARBA" id="ARBA00023134"/>
    </source>
</evidence>
<dbReference type="InterPro" id="IPR001806">
    <property type="entry name" value="Small_GTPase"/>
</dbReference>
<reference evidence="3 4" key="1">
    <citation type="journal article" date="2010" name="Cell">
        <title>The genome of Naegleria gruberi illuminates early eukaryotic versatility.</title>
        <authorList>
            <person name="Fritz-Laylin L.K."/>
            <person name="Prochnik S.E."/>
            <person name="Ginger M.L."/>
            <person name="Dacks J.B."/>
            <person name="Carpenter M.L."/>
            <person name="Field M.C."/>
            <person name="Kuo A."/>
            <person name="Paredez A."/>
            <person name="Chapman J."/>
            <person name="Pham J."/>
            <person name="Shu S."/>
            <person name="Neupane R."/>
            <person name="Cipriano M."/>
            <person name="Mancuso J."/>
            <person name="Tu H."/>
            <person name="Salamov A."/>
            <person name="Lindquist E."/>
            <person name="Shapiro H."/>
            <person name="Lucas S."/>
            <person name="Grigoriev I.V."/>
            <person name="Cande W.Z."/>
            <person name="Fulton C."/>
            <person name="Rokhsar D.S."/>
            <person name="Dawson S.C."/>
        </authorList>
    </citation>
    <scope>NUCLEOTIDE SEQUENCE [LARGE SCALE GENOMIC DNA]</scope>
    <source>
        <strain evidence="3 4">NEG-M</strain>
    </source>
</reference>
<dbReference type="RefSeq" id="XP_002680544.1">
    <property type="nucleotide sequence ID" value="XM_002680498.1"/>
</dbReference>
<dbReference type="SUPFAM" id="SSF52540">
    <property type="entry name" value="P-loop containing nucleoside triphosphate hydrolases"/>
    <property type="match status" value="1"/>
</dbReference>
<dbReference type="InParanoid" id="D2V5H8"/>
<dbReference type="SMART" id="SM00175">
    <property type="entry name" value="RAB"/>
    <property type="match status" value="1"/>
</dbReference>
<dbReference type="GeneID" id="8849528"/>
<dbReference type="PRINTS" id="PR00449">
    <property type="entry name" value="RASTRNSFRMNG"/>
</dbReference>
<dbReference type="EMBL" id="GG738853">
    <property type="protein sequence ID" value="EFC47800.1"/>
    <property type="molecule type" value="Genomic_DNA"/>
</dbReference>